<dbReference type="STRING" id="5722.A2FHX3"/>
<evidence type="ECO:0000256" key="3">
    <source>
        <dbReference type="ARBA" id="ARBA00022679"/>
    </source>
</evidence>
<keyword evidence="2" id="KW-0328">Glycosyltransferase</keyword>
<evidence type="ECO:0000313" key="9">
    <source>
        <dbReference type="EMBL" id="EAX95482.1"/>
    </source>
</evidence>
<dbReference type="EMBL" id="DS113803">
    <property type="protein sequence ID" value="EAX95482.1"/>
    <property type="molecule type" value="Genomic_DNA"/>
</dbReference>
<comment type="subcellular location">
    <subcellularLocation>
        <location evidence="1">Membrane</location>
        <topology evidence="1">Single-pass membrane protein</topology>
    </subcellularLocation>
</comment>
<dbReference type="eggNOG" id="KOG4698">
    <property type="taxonomic scope" value="Eukaryota"/>
</dbReference>
<keyword evidence="6" id="KW-0472">Membrane</keyword>
<feature type="domain" description="Glycosyltransferase 61 catalytic" evidence="8">
    <location>
        <begin position="95"/>
        <end position="209"/>
    </location>
</feature>
<dbReference type="AlphaFoldDB" id="A2FHX3"/>
<evidence type="ECO:0000256" key="1">
    <source>
        <dbReference type="ARBA" id="ARBA00004167"/>
    </source>
</evidence>
<keyword evidence="10" id="KW-1185">Reference proteome</keyword>
<dbReference type="RefSeq" id="XP_001308412.1">
    <property type="nucleotide sequence ID" value="XM_001308411.1"/>
</dbReference>
<evidence type="ECO:0000256" key="4">
    <source>
        <dbReference type="ARBA" id="ARBA00022692"/>
    </source>
</evidence>
<keyword evidence="3" id="KW-0808">Transferase</keyword>
<keyword evidence="4" id="KW-0812">Transmembrane</keyword>
<dbReference type="InParanoid" id="A2FHX3"/>
<dbReference type="Pfam" id="PF04577">
    <property type="entry name" value="Glyco_transf_61"/>
    <property type="match status" value="1"/>
</dbReference>
<accession>A2FHX3</accession>
<dbReference type="VEuPathDB" id="TrichDB:TVAG_222780"/>
<reference evidence="9" key="1">
    <citation type="submission" date="2006-10" db="EMBL/GenBank/DDBJ databases">
        <authorList>
            <person name="Amadeo P."/>
            <person name="Zhao Q."/>
            <person name="Wortman J."/>
            <person name="Fraser-Liggett C."/>
            <person name="Carlton J."/>
        </authorList>
    </citation>
    <scope>NUCLEOTIDE SEQUENCE</scope>
    <source>
        <strain evidence="9">G3</strain>
    </source>
</reference>
<evidence type="ECO:0000259" key="8">
    <source>
        <dbReference type="Pfam" id="PF04577"/>
    </source>
</evidence>
<gene>
    <name evidence="9" type="ORF">TVAG_222780</name>
</gene>
<reference evidence="9" key="2">
    <citation type="journal article" date="2007" name="Science">
        <title>Draft genome sequence of the sexually transmitted pathogen Trichomonas vaginalis.</title>
        <authorList>
            <person name="Carlton J.M."/>
            <person name="Hirt R.P."/>
            <person name="Silva J.C."/>
            <person name="Delcher A.L."/>
            <person name="Schatz M."/>
            <person name="Zhao Q."/>
            <person name="Wortman J.R."/>
            <person name="Bidwell S.L."/>
            <person name="Alsmark U.C.M."/>
            <person name="Besteiro S."/>
            <person name="Sicheritz-Ponten T."/>
            <person name="Noel C.J."/>
            <person name="Dacks J.B."/>
            <person name="Foster P.G."/>
            <person name="Simillion C."/>
            <person name="Van de Peer Y."/>
            <person name="Miranda-Saavedra D."/>
            <person name="Barton G.J."/>
            <person name="Westrop G.D."/>
            <person name="Mueller S."/>
            <person name="Dessi D."/>
            <person name="Fiori P.L."/>
            <person name="Ren Q."/>
            <person name="Paulsen I."/>
            <person name="Zhang H."/>
            <person name="Bastida-Corcuera F.D."/>
            <person name="Simoes-Barbosa A."/>
            <person name="Brown M.T."/>
            <person name="Hayes R.D."/>
            <person name="Mukherjee M."/>
            <person name="Okumura C.Y."/>
            <person name="Schneider R."/>
            <person name="Smith A.J."/>
            <person name="Vanacova S."/>
            <person name="Villalvazo M."/>
            <person name="Haas B.J."/>
            <person name="Pertea M."/>
            <person name="Feldblyum T.V."/>
            <person name="Utterback T.R."/>
            <person name="Shu C.L."/>
            <person name="Osoegawa K."/>
            <person name="de Jong P.J."/>
            <person name="Hrdy I."/>
            <person name="Horvathova L."/>
            <person name="Zubacova Z."/>
            <person name="Dolezal P."/>
            <person name="Malik S.B."/>
            <person name="Logsdon J.M. Jr."/>
            <person name="Henze K."/>
            <person name="Gupta A."/>
            <person name="Wang C.C."/>
            <person name="Dunne R.L."/>
            <person name="Upcroft J.A."/>
            <person name="Upcroft P."/>
            <person name="White O."/>
            <person name="Salzberg S.L."/>
            <person name="Tang P."/>
            <person name="Chiu C.-H."/>
            <person name="Lee Y.-S."/>
            <person name="Embley T.M."/>
            <person name="Coombs G.H."/>
            <person name="Mottram J.C."/>
            <person name="Tachezy J."/>
            <person name="Fraser-Liggett C.M."/>
            <person name="Johnson P.J."/>
        </authorList>
    </citation>
    <scope>NUCLEOTIDE SEQUENCE [LARGE SCALE GENOMIC DNA]</scope>
    <source>
        <strain evidence="9">G3</strain>
    </source>
</reference>
<dbReference type="Proteomes" id="UP000001542">
    <property type="component" value="Unassembled WGS sequence"/>
</dbReference>
<evidence type="ECO:0000313" key="10">
    <source>
        <dbReference type="Proteomes" id="UP000001542"/>
    </source>
</evidence>
<keyword evidence="5" id="KW-1133">Transmembrane helix</keyword>
<dbReference type="SMR" id="A2FHX3"/>
<evidence type="ECO:0000256" key="6">
    <source>
        <dbReference type="ARBA" id="ARBA00023136"/>
    </source>
</evidence>
<protein>
    <recommendedName>
        <fullName evidence="8">Glycosyltransferase 61 catalytic domain-containing protein</fullName>
    </recommendedName>
</protein>
<keyword evidence="7" id="KW-0325">Glycoprotein</keyword>
<dbReference type="GO" id="GO:0016757">
    <property type="term" value="F:glycosyltransferase activity"/>
    <property type="evidence" value="ECO:0007669"/>
    <property type="project" value="UniProtKB-KW"/>
</dbReference>
<dbReference type="PANTHER" id="PTHR20961:SF38">
    <property type="entry name" value="PROTEIN O-LINKED-MANNOSE BETA-1,4-N-ACETYLGLUCOSAMINYLTRANSFERASE 2"/>
    <property type="match status" value="1"/>
</dbReference>
<dbReference type="VEuPathDB" id="TrichDB:TVAGG3_0347780"/>
<sequence>MKTTNTMFQDATFIPNQSFIIGVDRSNRNLWGDLYDNVVSIYLHLVKDREYTQNERIFTTLKFEYPPMLSYLLSNVDIERLQEPHCFESFSFGIDKIAIGSESYYYNYDIKPNQTINLRNILLSQLDIKKSNEKKVIIHQNTGTGVIRNINDVVDVIKKLFPDYNISIIELNKLSKIEQIREVSQADVLIGPTSPALSSLVFMKPSSILIEINPYKYSCLNWYQTAAKGAGLKFIKYVASLESEFISTDNQILKDCWDGIVECQSIICTNLFSMQNIIVDSTNFENVLRKELNQL</sequence>
<proteinExistence type="predicted"/>
<dbReference type="InterPro" id="IPR049625">
    <property type="entry name" value="Glyco_transf_61_cat"/>
</dbReference>
<dbReference type="PANTHER" id="PTHR20961">
    <property type="entry name" value="GLYCOSYLTRANSFERASE"/>
    <property type="match status" value="1"/>
</dbReference>
<organism evidence="9 10">
    <name type="scientific">Trichomonas vaginalis (strain ATCC PRA-98 / G3)</name>
    <dbReference type="NCBI Taxonomy" id="412133"/>
    <lineage>
        <taxon>Eukaryota</taxon>
        <taxon>Metamonada</taxon>
        <taxon>Parabasalia</taxon>
        <taxon>Trichomonadida</taxon>
        <taxon>Trichomonadidae</taxon>
        <taxon>Trichomonas</taxon>
    </lineage>
</organism>
<dbReference type="OrthoDB" id="529273at2759"/>
<evidence type="ECO:0000256" key="2">
    <source>
        <dbReference type="ARBA" id="ARBA00022676"/>
    </source>
</evidence>
<dbReference type="InterPro" id="IPR007657">
    <property type="entry name" value="Glycosyltransferase_61"/>
</dbReference>
<dbReference type="GO" id="GO:0016020">
    <property type="term" value="C:membrane"/>
    <property type="evidence" value="ECO:0007669"/>
    <property type="project" value="UniProtKB-SubCell"/>
</dbReference>
<evidence type="ECO:0000256" key="7">
    <source>
        <dbReference type="ARBA" id="ARBA00023180"/>
    </source>
</evidence>
<name>A2FHX3_TRIV3</name>
<dbReference type="KEGG" id="tva:4753238"/>
<evidence type="ECO:0000256" key="5">
    <source>
        <dbReference type="ARBA" id="ARBA00022989"/>
    </source>
</evidence>